<dbReference type="EMBL" id="JAHMHQ010000001">
    <property type="protein sequence ID" value="KAK1656279.1"/>
    <property type="molecule type" value="Genomic_DNA"/>
</dbReference>
<evidence type="ECO:0000313" key="1">
    <source>
        <dbReference type="EMBL" id="KAK1656279.1"/>
    </source>
</evidence>
<organism evidence="1 2">
    <name type="scientific">Colletotrichum phormii</name>
    <dbReference type="NCBI Taxonomy" id="359342"/>
    <lineage>
        <taxon>Eukaryota</taxon>
        <taxon>Fungi</taxon>
        <taxon>Dikarya</taxon>
        <taxon>Ascomycota</taxon>
        <taxon>Pezizomycotina</taxon>
        <taxon>Sordariomycetes</taxon>
        <taxon>Hypocreomycetidae</taxon>
        <taxon>Glomerellales</taxon>
        <taxon>Glomerellaceae</taxon>
        <taxon>Colletotrichum</taxon>
        <taxon>Colletotrichum acutatum species complex</taxon>
    </lineage>
</organism>
<evidence type="ECO:0000313" key="2">
    <source>
        <dbReference type="Proteomes" id="UP001243989"/>
    </source>
</evidence>
<keyword evidence="2" id="KW-1185">Reference proteome</keyword>
<sequence length="246" mass="28405">MVTGEQKKIPRGESFHYELSTYLPRWTLFAGNCVSFSGCISRKPSPQSTHPIHPFIHPSIHPSIPLLNQYARISKQRGDPSRDTFSVTVCGLFEALRPRYVLCNPLQIRSPLLTEKRKRRRKGRFMTQTGGLRVELNLDSAYCCCSPLHIPWQAKKKEAARQCLHTYRKSWDWGVSCEVPRFKGSFPRILQIAGVFPIPRRHNTEETQYSTRGDEHVQWVGTARYIAVTKTLRENRMALPWPWCPG</sequence>
<proteinExistence type="predicted"/>
<accession>A0AAJ0A552</accession>
<protein>
    <submittedName>
        <fullName evidence="1">Uncharacterized protein</fullName>
    </submittedName>
</protein>
<name>A0AAJ0A552_9PEZI</name>
<dbReference type="RefSeq" id="XP_060452323.1">
    <property type="nucleotide sequence ID" value="XM_060582415.1"/>
</dbReference>
<dbReference type="GeneID" id="85467277"/>
<dbReference type="Proteomes" id="UP001243989">
    <property type="component" value="Unassembled WGS sequence"/>
</dbReference>
<gene>
    <name evidence="1" type="ORF">BDP81DRAFT_19164</name>
</gene>
<dbReference type="AlphaFoldDB" id="A0AAJ0A552"/>
<reference evidence="1" key="1">
    <citation type="submission" date="2021-06" db="EMBL/GenBank/DDBJ databases">
        <title>Comparative genomics, transcriptomics and evolutionary studies reveal genomic signatures of adaptation to plant cell wall in hemibiotrophic fungi.</title>
        <authorList>
            <consortium name="DOE Joint Genome Institute"/>
            <person name="Baroncelli R."/>
            <person name="Diaz J.F."/>
            <person name="Benocci T."/>
            <person name="Peng M."/>
            <person name="Battaglia E."/>
            <person name="Haridas S."/>
            <person name="Andreopoulos W."/>
            <person name="Labutti K."/>
            <person name="Pangilinan J."/>
            <person name="Floch G.L."/>
            <person name="Makela M.R."/>
            <person name="Henrissat B."/>
            <person name="Grigoriev I.V."/>
            <person name="Crouch J.A."/>
            <person name="De Vries R.P."/>
            <person name="Sukno S.A."/>
            <person name="Thon M.R."/>
        </authorList>
    </citation>
    <scope>NUCLEOTIDE SEQUENCE</scope>
    <source>
        <strain evidence="1">CBS 102054</strain>
    </source>
</reference>
<comment type="caution">
    <text evidence="1">The sequence shown here is derived from an EMBL/GenBank/DDBJ whole genome shotgun (WGS) entry which is preliminary data.</text>
</comment>